<protein>
    <submittedName>
        <fullName evidence="1">Uncharacterized protein</fullName>
    </submittedName>
</protein>
<sequence>AVKVVEDGNWDIFNDTHVTVSVEKNSGPTQFEVTVYYQD</sequence>
<gene>
    <name evidence="1" type="ORF">EVA_21123</name>
</gene>
<accession>J9F796</accession>
<dbReference type="AlphaFoldDB" id="J9F796"/>
<evidence type="ECO:0000313" key="1">
    <source>
        <dbReference type="EMBL" id="EJW90771.1"/>
    </source>
</evidence>
<organism evidence="1">
    <name type="scientific">gut metagenome</name>
    <dbReference type="NCBI Taxonomy" id="749906"/>
    <lineage>
        <taxon>unclassified sequences</taxon>
        <taxon>metagenomes</taxon>
        <taxon>organismal metagenomes</taxon>
    </lineage>
</organism>
<comment type="caution">
    <text evidence="1">The sequence shown here is derived from an EMBL/GenBank/DDBJ whole genome shotgun (WGS) entry which is preliminary data.</text>
</comment>
<feature type="non-terminal residue" evidence="1">
    <location>
        <position position="1"/>
    </location>
</feature>
<dbReference type="EMBL" id="AMCI01008623">
    <property type="protein sequence ID" value="EJW90771.1"/>
    <property type="molecule type" value="Genomic_DNA"/>
</dbReference>
<reference evidence="1" key="1">
    <citation type="journal article" date="2012" name="PLoS ONE">
        <title>Gene sets for utilization of primary and secondary nutrition supplies in the distal gut of endangered iberian lynx.</title>
        <authorList>
            <person name="Alcaide M."/>
            <person name="Messina E."/>
            <person name="Richter M."/>
            <person name="Bargiela R."/>
            <person name="Peplies J."/>
            <person name="Huws S.A."/>
            <person name="Newbold C.J."/>
            <person name="Golyshin P.N."/>
            <person name="Simon M.A."/>
            <person name="Lopez G."/>
            <person name="Yakimov M.M."/>
            <person name="Ferrer M."/>
        </authorList>
    </citation>
    <scope>NUCLEOTIDE SEQUENCE</scope>
</reference>
<proteinExistence type="predicted"/>
<name>J9F796_9ZZZZ</name>